<accession>A0A6G7GL68</accession>
<reference evidence="2 3" key="1">
    <citation type="submission" date="2020-02" db="EMBL/GenBank/DDBJ databases">
        <title>Newly sequenced genome of strain CSTR1 showed variability in Candidatus Kuenenia stuttgartiensis genomes.</title>
        <authorList>
            <person name="Ding C."/>
            <person name="Adrian L."/>
        </authorList>
    </citation>
    <scope>NUCLEOTIDE SEQUENCE [LARGE SCALE GENOMIC DNA]</scope>
    <source>
        <strain evidence="2 3">CSTR1</strain>
    </source>
</reference>
<dbReference type="InterPro" id="IPR014976">
    <property type="entry name" value="AbpA_HamA_C"/>
</dbReference>
<dbReference type="Proteomes" id="UP000501926">
    <property type="component" value="Chromosome"/>
</dbReference>
<protein>
    <recommendedName>
        <fullName evidence="1">Anti-bacteriophage protein A/HamA C-terminal domain-containing protein</fullName>
    </recommendedName>
</protein>
<proteinExistence type="predicted"/>
<gene>
    <name evidence="2" type="ORF">KsCSTR_05780</name>
</gene>
<dbReference type="AlphaFoldDB" id="A0A6G7GL68"/>
<evidence type="ECO:0000259" key="1">
    <source>
        <dbReference type="Pfam" id="PF08878"/>
    </source>
</evidence>
<evidence type="ECO:0000313" key="3">
    <source>
        <dbReference type="Proteomes" id="UP000501926"/>
    </source>
</evidence>
<feature type="domain" description="Anti-bacteriophage protein A/HamA C-terminal" evidence="1">
    <location>
        <begin position="1"/>
        <end position="36"/>
    </location>
</feature>
<sequence length="87" mass="9573">MLLLCFLEAHLQAPEISTKLEIKLSSNDYAKGSDAIRLPVECPKKIYRFKTVISLDGSENQGAFFYLRPRIPNGGDCVASGKSARAI</sequence>
<organism evidence="2 3">
    <name type="scientific">Kuenenia stuttgartiensis</name>
    <dbReference type="NCBI Taxonomy" id="174633"/>
    <lineage>
        <taxon>Bacteria</taxon>
        <taxon>Pseudomonadati</taxon>
        <taxon>Planctomycetota</taxon>
        <taxon>Candidatus Brocadiia</taxon>
        <taxon>Candidatus Brocadiales</taxon>
        <taxon>Candidatus Brocadiaceae</taxon>
        <taxon>Candidatus Kuenenia</taxon>
    </lineage>
</organism>
<evidence type="ECO:0000313" key="2">
    <source>
        <dbReference type="EMBL" id="QII09957.1"/>
    </source>
</evidence>
<name>A0A6G7GL68_KUEST</name>
<dbReference type="EMBL" id="CP049055">
    <property type="protein sequence ID" value="QII09957.1"/>
    <property type="molecule type" value="Genomic_DNA"/>
</dbReference>
<dbReference type="Pfam" id="PF08878">
    <property type="entry name" value="HamA"/>
    <property type="match status" value="1"/>
</dbReference>